<dbReference type="SUPFAM" id="SSF55073">
    <property type="entry name" value="Nucleotide cyclase"/>
    <property type="match status" value="1"/>
</dbReference>
<dbReference type="PANTHER" id="PTHR43081">
    <property type="entry name" value="ADENYLATE CYCLASE, TERMINAL-DIFFERENTIATION SPECIFIC-RELATED"/>
    <property type="match status" value="1"/>
</dbReference>
<dbReference type="InterPro" id="IPR029787">
    <property type="entry name" value="Nucleotide_cyclase"/>
</dbReference>
<proteinExistence type="predicted"/>
<feature type="domain" description="Guanylate cyclase" evidence="1">
    <location>
        <begin position="226"/>
        <end position="360"/>
    </location>
</feature>
<dbReference type="InterPro" id="IPR001054">
    <property type="entry name" value="A/G_cyclase"/>
</dbReference>
<dbReference type="InterPro" id="IPR050697">
    <property type="entry name" value="Adenylyl/Guanylyl_Cyclase_3/4"/>
</dbReference>
<keyword evidence="3" id="KW-1185">Reference proteome</keyword>
<dbReference type="GO" id="GO:0035556">
    <property type="term" value="P:intracellular signal transduction"/>
    <property type="evidence" value="ECO:0007669"/>
    <property type="project" value="InterPro"/>
</dbReference>
<dbReference type="Gene3D" id="3.30.450.40">
    <property type="match status" value="1"/>
</dbReference>
<dbReference type="Proteomes" id="UP001060336">
    <property type="component" value="Chromosome"/>
</dbReference>
<protein>
    <submittedName>
        <fullName evidence="2">Adenylate/guanylate cyclase domain-containing protein</fullName>
    </submittedName>
</protein>
<reference evidence="2" key="1">
    <citation type="submission" date="2022-08" db="EMBL/GenBank/DDBJ databases">
        <title>Nisaea acidiphila sp. nov., isolated from a marine algal debris and emended description of the genus Nisaea Urios et al. 2008.</title>
        <authorList>
            <person name="Kwon K."/>
        </authorList>
    </citation>
    <scope>NUCLEOTIDE SEQUENCE</scope>
    <source>
        <strain evidence="2">MEBiC11861</strain>
    </source>
</reference>
<organism evidence="2 3">
    <name type="scientific">Nisaea acidiphila</name>
    <dbReference type="NCBI Taxonomy" id="1862145"/>
    <lineage>
        <taxon>Bacteria</taxon>
        <taxon>Pseudomonadati</taxon>
        <taxon>Pseudomonadota</taxon>
        <taxon>Alphaproteobacteria</taxon>
        <taxon>Rhodospirillales</taxon>
        <taxon>Thalassobaculaceae</taxon>
        <taxon>Nisaea</taxon>
    </lineage>
</organism>
<gene>
    <name evidence="2" type="ORF">NUH88_13135</name>
</gene>
<dbReference type="CDD" id="cd07302">
    <property type="entry name" value="CHD"/>
    <property type="match status" value="1"/>
</dbReference>
<dbReference type="GO" id="GO:0004016">
    <property type="term" value="F:adenylate cyclase activity"/>
    <property type="evidence" value="ECO:0007669"/>
    <property type="project" value="UniProtKB-ARBA"/>
</dbReference>
<dbReference type="GO" id="GO:0006171">
    <property type="term" value="P:cAMP biosynthetic process"/>
    <property type="evidence" value="ECO:0007669"/>
    <property type="project" value="TreeGrafter"/>
</dbReference>
<dbReference type="RefSeq" id="WP_257766864.1">
    <property type="nucleotide sequence ID" value="NZ_CP102480.1"/>
</dbReference>
<dbReference type="Pfam" id="PF00211">
    <property type="entry name" value="Guanylate_cyc"/>
    <property type="match status" value="1"/>
</dbReference>
<dbReference type="KEGG" id="naci:NUH88_13135"/>
<dbReference type="Gene3D" id="3.30.70.1230">
    <property type="entry name" value="Nucleotide cyclase"/>
    <property type="match status" value="1"/>
</dbReference>
<dbReference type="AlphaFoldDB" id="A0A9J7APS4"/>
<dbReference type="EMBL" id="CP102480">
    <property type="protein sequence ID" value="UUX48356.1"/>
    <property type="molecule type" value="Genomic_DNA"/>
</dbReference>
<evidence type="ECO:0000313" key="3">
    <source>
        <dbReference type="Proteomes" id="UP001060336"/>
    </source>
</evidence>
<evidence type="ECO:0000259" key="1">
    <source>
        <dbReference type="PROSITE" id="PS50125"/>
    </source>
</evidence>
<dbReference type="PANTHER" id="PTHR43081:SF11">
    <property type="entry name" value="BLR2264 PROTEIN"/>
    <property type="match status" value="1"/>
</dbReference>
<evidence type="ECO:0000313" key="2">
    <source>
        <dbReference type="EMBL" id="UUX48356.1"/>
    </source>
</evidence>
<name>A0A9J7APS4_9PROT</name>
<sequence length="414" mass="45469">MPTKLQPLSVPSSILSVEDSLTAREISDWLLKGSREQLDLGKLWDEFCRRLALAGVPVERGTAILMALHAIKEGVHCEWRMGQGSEVEPWHYAPGNAQIYQESPLRLVHEKGSWLHRRIDRDSATEFPILQDLLALGYTDYVCIPIIFANGMQNAVTFASREPEGFSQRDLALLREVMPTAKIVLELMTIYRSMDDVLAMYVGREPGGRILAGEVRRGTVNRMQAAILIADMRNFTLLSDRLGDLQTVELLDAYYDCIIPPILERGGEVLKFTGDGVLAIFQDGSGSGTCQMCRGNALEAALEGQACLDALDTTRWGEDVEVRAGIALHHGEVAFGNVGSGERLDFTVIGKDVNLAARLGAKCRTLGEPVLMSKSFAEQLCSGSTYLGDFPLRGLPGTHDIYVPERSADGTCRV</sequence>
<dbReference type="PROSITE" id="PS50125">
    <property type="entry name" value="GUANYLATE_CYCLASE_2"/>
    <property type="match status" value="1"/>
</dbReference>
<dbReference type="SMART" id="SM00044">
    <property type="entry name" value="CYCc"/>
    <property type="match status" value="1"/>
</dbReference>
<accession>A0A9J7APS4</accession>
<dbReference type="InterPro" id="IPR029016">
    <property type="entry name" value="GAF-like_dom_sf"/>
</dbReference>